<feature type="domain" description="Dynamin-type G" evidence="6">
    <location>
        <begin position="31"/>
        <end position="303"/>
    </location>
</feature>
<dbReference type="CDD" id="cd08771">
    <property type="entry name" value="DLP_1"/>
    <property type="match status" value="1"/>
</dbReference>
<evidence type="ECO:0000256" key="5">
    <source>
        <dbReference type="RuleBase" id="RU003932"/>
    </source>
</evidence>
<dbReference type="PROSITE" id="PS51718">
    <property type="entry name" value="G_DYNAMIN_2"/>
    <property type="match status" value="1"/>
</dbReference>
<evidence type="ECO:0000256" key="4">
    <source>
        <dbReference type="ARBA" id="ARBA00023134"/>
    </source>
</evidence>
<dbReference type="Proteomes" id="UP000727407">
    <property type="component" value="Unassembled WGS sequence"/>
</dbReference>
<evidence type="ECO:0000313" key="7">
    <source>
        <dbReference type="EMBL" id="KAF5897561.1"/>
    </source>
</evidence>
<dbReference type="GO" id="GO:0005525">
    <property type="term" value="F:GTP binding"/>
    <property type="evidence" value="ECO:0007669"/>
    <property type="project" value="UniProtKB-KW"/>
</dbReference>
<evidence type="ECO:0000256" key="2">
    <source>
        <dbReference type="ARBA" id="ARBA00022490"/>
    </source>
</evidence>
<dbReference type="AlphaFoldDB" id="A0A8J4U2X1"/>
<reference evidence="7" key="1">
    <citation type="submission" date="2020-07" db="EMBL/GenBank/DDBJ databases">
        <title>Clarias magur genome sequencing, assembly and annotation.</title>
        <authorList>
            <person name="Kushwaha B."/>
            <person name="Kumar R."/>
            <person name="Das P."/>
            <person name="Joshi C.G."/>
            <person name="Kumar D."/>
            <person name="Nagpure N.S."/>
            <person name="Pandey M."/>
            <person name="Agarwal S."/>
            <person name="Srivastava S."/>
            <person name="Singh M."/>
            <person name="Sahoo L."/>
            <person name="Jayasankar P."/>
            <person name="Meher P.K."/>
            <person name="Koringa P.G."/>
            <person name="Iquebal M.A."/>
            <person name="Das S.P."/>
            <person name="Bit A."/>
            <person name="Patnaik S."/>
            <person name="Patel N."/>
            <person name="Shah T.M."/>
            <person name="Hinsu A."/>
            <person name="Jena J.K."/>
        </authorList>
    </citation>
    <scope>NUCLEOTIDE SEQUENCE</scope>
    <source>
        <strain evidence="7">CIFAMagur01</strain>
        <tissue evidence="7">Testis</tissue>
    </source>
</reference>
<dbReference type="GO" id="GO:0098793">
    <property type="term" value="C:presynapse"/>
    <property type="evidence" value="ECO:0007669"/>
    <property type="project" value="GOC"/>
</dbReference>
<evidence type="ECO:0000259" key="6">
    <source>
        <dbReference type="PROSITE" id="PS51718"/>
    </source>
</evidence>
<comment type="subcellular location">
    <subcellularLocation>
        <location evidence="1">Cytoplasm</location>
    </subcellularLocation>
</comment>
<dbReference type="PANTHER" id="PTHR11566:SF225">
    <property type="entry name" value="INTERFERON-INDUCED GTP-BINDING PROTEIN MX-RELATED"/>
    <property type="match status" value="1"/>
</dbReference>
<evidence type="ECO:0000256" key="3">
    <source>
        <dbReference type="ARBA" id="ARBA00022741"/>
    </source>
</evidence>
<dbReference type="InterPro" id="IPR022812">
    <property type="entry name" value="Dynamin"/>
</dbReference>
<keyword evidence="4 5" id="KW-0342">GTP-binding</keyword>
<dbReference type="InterPro" id="IPR027417">
    <property type="entry name" value="P-loop_NTPase"/>
</dbReference>
<keyword evidence="8" id="KW-1185">Reference proteome</keyword>
<feature type="non-terminal residue" evidence="7">
    <location>
        <position position="552"/>
    </location>
</feature>
<dbReference type="GO" id="GO:0005886">
    <property type="term" value="C:plasma membrane"/>
    <property type="evidence" value="ECO:0007669"/>
    <property type="project" value="TreeGrafter"/>
</dbReference>
<dbReference type="Pfam" id="PF00350">
    <property type="entry name" value="Dynamin_N"/>
    <property type="match status" value="1"/>
</dbReference>
<dbReference type="SUPFAM" id="SSF52540">
    <property type="entry name" value="P-loop containing nucleoside triphosphate hydrolases"/>
    <property type="match status" value="1"/>
</dbReference>
<dbReference type="GO" id="GO:0016185">
    <property type="term" value="P:synaptic vesicle budding from presynaptic endocytic zone membrane"/>
    <property type="evidence" value="ECO:0007669"/>
    <property type="project" value="TreeGrafter"/>
</dbReference>
<dbReference type="OrthoDB" id="5061070at2759"/>
<dbReference type="InterPro" id="IPR045063">
    <property type="entry name" value="Dynamin_N"/>
</dbReference>
<gene>
    <name evidence="7" type="primary">mx2</name>
    <name evidence="7" type="ORF">DAT39_012723</name>
</gene>
<dbReference type="InterPro" id="IPR019762">
    <property type="entry name" value="Dynamin_GTPase_CS"/>
</dbReference>
<dbReference type="PANTHER" id="PTHR11566">
    <property type="entry name" value="DYNAMIN"/>
    <property type="match status" value="1"/>
</dbReference>
<sequence>MSASLNEEYDKNVRPRIDLIDSLRALGVEKDLALPAIAVIGDQSSGKSSVLEALSGVALPRGSGVVTRCPLELKMKKSRNEDRWHGKINYRDYEGEITNPADVEKIVRKAQNEIAGALGISDELISLEVTSPNVPDVTLIDLPGIVRVSVNGQPEDIGEQSKSLIRKFITNQDTILLVVVPCNVDIATTEALKMAQEVDPYGERTLGILTKPDLVDKGMEDAVLSIINNETIYLSKGYMIVRCRGQQEIKENISLHEAAKKEKDFFTKHPYFSVLYNERKATIHNLADKLTHELVLHIEQSLPQLKEQIQSKLAETQGELNRYGSGPPTDPEERIHFLTDKITAFNQDAISLSAGELLKSVPQVNIFSSLRREFAEWKTDLEKSEVKFNQVIEEELQDYEKKYRGREFPGFLNYQTFELIVRNWIMQLEEPAVERMKNISDLIMRTFIQLSEANFLEFPQLLKIAKTKIENIKETKELEAEVMLRTQFKMELMVYTQDNLYSESLRRLKIEEGERERVAYGVACPPSGGLYNQSDIKDTMEELTRHLKSYYS</sequence>
<dbReference type="PROSITE" id="PS00410">
    <property type="entry name" value="G_DYNAMIN_1"/>
    <property type="match status" value="1"/>
</dbReference>
<dbReference type="EMBL" id="QNUK01000231">
    <property type="protein sequence ID" value="KAF5897561.1"/>
    <property type="molecule type" value="Genomic_DNA"/>
</dbReference>
<dbReference type="GO" id="GO:0005737">
    <property type="term" value="C:cytoplasm"/>
    <property type="evidence" value="ECO:0007669"/>
    <property type="project" value="UniProtKB-SubCell"/>
</dbReference>
<dbReference type="InterPro" id="IPR000375">
    <property type="entry name" value="Dynamin_stalk"/>
</dbReference>
<accession>A0A8J4U2X1</accession>
<organism evidence="7 8">
    <name type="scientific">Clarias magur</name>
    <name type="common">Asian catfish</name>
    <name type="synonym">Macropteronotus magur</name>
    <dbReference type="NCBI Taxonomy" id="1594786"/>
    <lineage>
        <taxon>Eukaryota</taxon>
        <taxon>Metazoa</taxon>
        <taxon>Chordata</taxon>
        <taxon>Craniata</taxon>
        <taxon>Vertebrata</taxon>
        <taxon>Euteleostomi</taxon>
        <taxon>Actinopterygii</taxon>
        <taxon>Neopterygii</taxon>
        <taxon>Teleostei</taxon>
        <taxon>Ostariophysi</taxon>
        <taxon>Siluriformes</taxon>
        <taxon>Clariidae</taxon>
        <taxon>Clarias</taxon>
    </lineage>
</organism>
<dbReference type="SMART" id="SM00053">
    <property type="entry name" value="DYNc"/>
    <property type="match status" value="1"/>
</dbReference>
<keyword evidence="3 5" id="KW-0547">Nucleotide-binding</keyword>
<dbReference type="Gene3D" id="3.40.50.300">
    <property type="entry name" value="P-loop containing nucleotide triphosphate hydrolases"/>
    <property type="match status" value="1"/>
</dbReference>
<dbReference type="GO" id="GO:0031623">
    <property type="term" value="P:receptor internalization"/>
    <property type="evidence" value="ECO:0007669"/>
    <property type="project" value="TreeGrafter"/>
</dbReference>
<comment type="similarity">
    <text evidence="5">Belongs to the TRAFAC class dynamin-like GTPase superfamily. Dynamin/Fzo/YdjA family.</text>
</comment>
<protein>
    <submittedName>
        <fullName evidence="7">Interferon-induced GTP-binding protein Mx1-like</fullName>
    </submittedName>
</protein>
<dbReference type="FunFam" id="1.20.120.1240:FF:000007">
    <property type="entry name" value="Interferon-induced GTP-binding protein Mx1"/>
    <property type="match status" value="1"/>
</dbReference>
<name>A0A8J4U2X1_CLAMG</name>
<dbReference type="PRINTS" id="PR00195">
    <property type="entry name" value="DYNAMIN"/>
</dbReference>
<proteinExistence type="inferred from homology"/>
<dbReference type="GO" id="GO:0008017">
    <property type="term" value="F:microtubule binding"/>
    <property type="evidence" value="ECO:0007669"/>
    <property type="project" value="TreeGrafter"/>
</dbReference>
<dbReference type="FunFam" id="3.40.50.300:FF:000621">
    <property type="entry name" value="Interferon-induced GTP-binding protein Mx1"/>
    <property type="match status" value="1"/>
</dbReference>
<dbReference type="InterPro" id="IPR030381">
    <property type="entry name" value="G_DYNAMIN_dom"/>
</dbReference>
<dbReference type="GO" id="GO:0003924">
    <property type="term" value="F:GTPase activity"/>
    <property type="evidence" value="ECO:0007669"/>
    <property type="project" value="InterPro"/>
</dbReference>
<comment type="caution">
    <text evidence="7">The sequence shown here is derived from an EMBL/GenBank/DDBJ whole genome shotgun (WGS) entry which is preliminary data.</text>
</comment>
<keyword evidence="2" id="KW-0963">Cytoplasm</keyword>
<dbReference type="GO" id="GO:0051607">
    <property type="term" value="P:defense response to virus"/>
    <property type="evidence" value="ECO:0007669"/>
    <property type="project" value="TreeGrafter"/>
</dbReference>
<dbReference type="Pfam" id="PF01031">
    <property type="entry name" value="Dynamin_M"/>
    <property type="match status" value="1"/>
</dbReference>
<dbReference type="Gene3D" id="1.20.120.1240">
    <property type="entry name" value="Dynamin, middle domain"/>
    <property type="match status" value="1"/>
</dbReference>
<dbReference type="GO" id="GO:0005634">
    <property type="term" value="C:nucleus"/>
    <property type="evidence" value="ECO:0007669"/>
    <property type="project" value="TreeGrafter"/>
</dbReference>
<evidence type="ECO:0000313" key="8">
    <source>
        <dbReference type="Proteomes" id="UP000727407"/>
    </source>
</evidence>
<dbReference type="InterPro" id="IPR001401">
    <property type="entry name" value="Dynamin_GTPase"/>
</dbReference>
<evidence type="ECO:0000256" key="1">
    <source>
        <dbReference type="ARBA" id="ARBA00004496"/>
    </source>
</evidence>
<dbReference type="GO" id="GO:0005874">
    <property type="term" value="C:microtubule"/>
    <property type="evidence" value="ECO:0007669"/>
    <property type="project" value="TreeGrafter"/>
</dbReference>